<reference evidence="1 2" key="1">
    <citation type="submission" date="2018-12" db="EMBL/GenBank/DDBJ databases">
        <title>Complete genome of Nonlabens sp. MJ115.</title>
        <authorList>
            <person name="Choi H.S."/>
            <person name="Jung J."/>
        </authorList>
    </citation>
    <scope>NUCLEOTIDE SEQUENCE [LARGE SCALE GENOMIC DNA]</scope>
    <source>
        <strain evidence="1 2">MJ115</strain>
    </source>
</reference>
<gene>
    <name evidence="1" type="primary">bshB1</name>
    <name evidence="1" type="ORF">EJ995_11305</name>
</gene>
<protein>
    <submittedName>
        <fullName evidence="1">Bacillithiol biosynthesis deacetylase BshB1</fullName>
    </submittedName>
</protein>
<dbReference type="InterPro" id="IPR024078">
    <property type="entry name" value="LmbE-like_dom_sf"/>
</dbReference>
<dbReference type="KEGG" id="noj:EJ995_11305"/>
<evidence type="ECO:0000313" key="1">
    <source>
        <dbReference type="EMBL" id="AZQ44791.1"/>
    </source>
</evidence>
<dbReference type="Gene3D" id="3.40.50.10320">
    <property type="entry name" value="LmbE-like"/>
    <property type="match status" value="1"/>
</dbReference>
<sequence length="239" mass="26625">MKLDILAIGAHPDDIELSCAGVLAKEAAAGKKIGIVDLTRGELGTRGTPEIRDQEATKAAKILGVAVRENLGFADGFFVNDKQHQLEIVKMIRKYQPEIVICNAVEDRHPDHAKGSDLTSVSCFLSGLRKIETLDDQGVNQEQWRPKNVYHYIQWKDLVPDIVVDITGHLETKMDAVKAYKSQFFDPDNNEPATPISSNNFFESIRYRAANLGRLIGTDHAEGFTTERYPAVDSLFDLK</sequence>
<dbReference type="Pfam" id="PF02585">
    <property type="entry name" value="PIG-L"/>
    <property type="match status" value="1"/>
</dbReference>
<dbReference type="Proteomes" id="UP000279600">
    <property type="component" value="Chromosome"/>
</dbReference>
<dbReference type="SUPFAM" id="SSF102588">
    <property type="entry name" value="LmbE-like"/>
    <property type="match status" value="1"/>
</dbReference>
<dbReference type="InterPro" id="IPR003737">
    <property type="entry name" value="GlcNAc_PI_deacetylase-related"/>
</dbReference>
<dbReference type="EMBL" id="CP034549">
    <property type="protein sequence ID" value="AZQ44791.1"/>
    <property type="molecule type" value="Genomic_DNA"/>
</dbReference>
<keyword evidence="2" id="KW-1185">Reference proteome</keyword>
<dbReference type="PANTHER" id="PTHR12993:SF30">
    <property type="entry name" value="N-ACETYL-ALPHA-D-GLUCOSAMINYL L-MALATE DEACETYLASE 1"/>
    <property type="match status" value="1"/>
</dbReference>
<dbReference type="AlphaFoldDB" id="A0A3S9MZX3"/>
<evidence type="ECO:0000313" key="2">
    <source>
        <dbReference type="Proteomes" id="UP000279600"/>
    </source>
</evidence>
<dbReference type="OrthoDB" id="9778719at2"/>
<accession>A0A3S9MZX3</accession>
<dbReference type="RefSeq" id="WP_126448506.1">
    <property type="nucleotide sequence ID" value="NZ_CP034549.1"/>
</dbReference>
<name>A0A3S9MZX3_9FLAO</name>
<dbReference type="GO" id="GO:0016811">
    <property type="term" value="F:hydrolase activity, acting on carbon-nitrogen (but not peptide) bonds, in linear amides"/>
    <property type="evidence" value="ECO:0007669"/>
    <property type="project" value="TreeGrafter"/>
</dbReference>
<dbReference type="GO" id="GO:0019213">
    <property type="term" value="F:deacetylase activity"/>
    <property type="evidence" value="ECO:0007669"/>
    <property type="project" value="InterPro"/>
</dbReference>
<dbReference type="InterPro" id="IPR023842">
    <property type="entry name" value="Bacillithiol_biosynth_BshB1"/>
</dbReference>
<dbReference type="NCBIfam" id="TIGR04001">
    <property type="entry name" value="thiol_BshB1"/>
    <property type="match status" value="1"/>
</dbReference>
<proteinExistence type="predicted"/>
<organism evidence="1 2">
    <name type="scientific">Nonlabens ponticola</name>
    <dbReference type="NCBI Taxonomy" id="2496866"/>
    <lineage>
        <taxon>Bacteria</taxon>
        <taxon>Pseudomonadati</taxon>
        <taxon>Bacteroidota</taxon>
        <taxon>Flavobacteriia</taxon>
        <taxon>Flavobacteriales</taxon>
        <taxon>Flavobacteriaceae</taxon>
        <taxon>Nonlabens</taxon>
    </lineage>
</organism>
<dbReference type="PANTHER" id="PTHR12993">
    <property type="entry name" value="N-ACETYLGLUCOSAMINYL-PHOSPHATIDYLINOSITOL DE-N-ACETYLASE-RELATED"/>
    <property type="match status" value="1"/>
</dbReference>
<dbReference type="GO" id="GO:0071793">
    <property type="term" value="P:bacillithiol biosynthetic process"/>
    <property type="evidence" value="ECO:0007669"/>
    <property type="project" value="InterPro"/>
</dbReference>